<comment type="caution">
    <text evidence="1">The sequence shown here is derived from an EMBL/GenBank/DDBJ whole genome shotgun (WGS) entry which is preliminary data.</text>
</comment>
<evidence type="ECO:0008006" key="3">
    <source>
        <dbReference type="Google" id="ProtNLM"/>
    </source>
</evidence>
<dbReference type="AlphaFoldDB" id="A0A844GJJ5"/>
<dbReference type="InterPro" id="IPR037171">
    <property type="entry name" value="NagB/RpiA_transferase-like"/>
</dbReference>
<evidence type="ECO:0000313" key="2">
    <source>
        <dbReference type="Proteomes" id="UP000437824"/>
    </source>
</evidence>
<reference evidence="1 2" key="1">
    <citation type="submission" date="2019-11" db="EMBL/GenBank/DDBJ databases">
        <title>Draft genome sequence of Blautia luti DSM 14534T, isolated from human stool.</title>
        <authorList>
            <person name="Ortiz R."/>
            <person name="Melis-Arcos F."/>
            <person name="Covarrubias P."/>
            <person name="Cardenas J.P."/>
            <person name="Perez-Donoso J."/>
            <person name="Almonacid D."/>
        </authorList>
    </citation>
    <scope>NUCLEOTIDE SEQUENCE [LARGE SCALE GENOMIC DNA]</scope>
    <source>
        <strain evidence="1 2">DSM 14534</strain>
    </source>
</reference>
<protein>
    <recommendedName>
        <fullName evidence="3">Sugar-binding domain-containing protein</fullName>
    </recommendedName>
</protein>
<gene>
    <name evidence="1" type="ORF">GKZ57_01885</name>
</gene>
<accession>A0A844GJJ5</accession>
<sequence length="36" mass="3662">MIHLHGEAKAAAVAGALRGGFINTLLIDSACGEKLL</sequence>
<proteinExistence type="predicted"/>
<organism evidence="1 2">
    <name type="scientific">Blautia luti DSM 14534 = JCM 17040</name>
    <dbReference type="NCBI Taxonomy" id="649762"/>
    <lineage>
        <taxon>Bacteria</taxon>
        <taxon>Bacillati</taxon>
        <taxon>Bacillota</taxon>
        <taxon>Clostridia</taxon>
        <taxon>Lachnospirales</taxon>
        <taxon>Lachnospiraceae</taxon>
        <taxon>Blautia</taxon>
    </lineage>
</organism>
<evidence type="ECO:0000313" key="1">
    <source>
        <dbReference type="EMBL" id="MTD60045.1"/>
    </source>
</evidence>
<dbReference type="Gene3D" id="3.40.50.1360">
    <property type="match status" value="1"/>
</dbReference>
<name>A0A844GJJ5_9FIRM</name>
<dbReference type="SUPFAM" id="SSF100950">
    <property type="entry name" value="NagB/RpiA/CoA transferase-like"/>
    <property type="match status" value="1"/>
</dbReference>
<dbReference type="Proteomes" id="UP000437824">
    <property type="component" value="Unassembled WGS sequence"/>
</dbReference>
<dbReference type="EMBL" id="WMBC01000001">
    <property type="protein sequence ID" value="MTD60045.1"/>
    <property type="molecule type" value="Genomic_DNA"/>
</dbReference>